<dbReference type="CDD" id="cd06261">
    <property type="entry name" value="TM_PBP2"/>
    <property type="match status" value="1"/>
</dbReference>
<dbReference type="PANTHER" id="PTHR43759:SF1">
    <property type="entry name" value="GLUCOSE IMPORT SYSTEM PERMEASE PROTEIN GLCT"/>
    <property type="match status" value="1"/>
</dbReference>
<dbReference type="GO" id="GO:0055085">
    <property type="term" value="P:transmembrane transport"/>
    <property type="evidence" value="ECO:0007669"/>
    <property type="project" value="InterPro"/>
</dbReference>
<comment type="subcellular location">
    <subcellularLocation>
        <location evidence="5">Cell membrane</location>
        <topology evidence="5">Multi-pass membrane protein</topology>
    </subcellularLocation>
    <subcellularLocation>
        <location evidence="1">Membrane</location>
        <topology evidence="1">Multi-pass membrane protein</topology>
    </subcellularLocation>
</comment>
<feature type="transmembrane region" description="Helical" evidence="5">
    <location>
        <begin position="262"/>
        <end position="285"/>
    </location>
</feature>
<dbReference type="AlphaFoldDB" id="A0A1H8EUC4"/>
<dbReference type="Proteomes" id="UP000199512">
    <property type="component" value="Unassembled WGS sequence"/>
</dbReference>
<reference evidence="7 8" key="1">
    <citation type="submission" date="2016-10" db="EMBL/GenBank/DDBJ databases">
        <authorList>
            <person name="de Groot N.N."/>
        </authorList>
    </citation>
    <scope>NUCLEOTIDE SEQUENCE [LARGE SCALE GENOMIC DNA]</scope>
    <source>
        <strain evidence="7 8">Calf135</strain>
    </source>
</reference>
<dbReference type="EMBL" id="FODF01000001">
    <property type="protein sequence ID" value="SEN23075.1"/>
    <property type="molecule type" value="Genomic_DNA"/>
</dbReference>
<feature type="domain" description="ABC transmembrane type-1" evidence="6">
    <location>
        <begin position="65"/>
        <end position="281"/>
    </location>
</feature>
<evidence type="ECO:0000256" key="4">
    <source>
        <dbReference type="ARBA" id="ARBA00023136"/>
    </source>
</evidence>
<dbReference type="GO" id="GO:0005886">
    <property type="term" value="C:plasma membrane"/>
    <property type="evidence" value="ECO:0007669"/>
    <property type="project" value="UniProtKB-SubCell"/>
</dbReference>
<evidence type="ECO:0000256" key="5">
    <source>
        <dbReference type="RuleBase" id="RU363032"/>
    </source>
</evidence>
<keyword evidence="8" id="KW-1185">Reference proteome</keyword>
<keyword evidence="3 5" id="KW-1133">Transmembrane helix</keyword>
<keyword evidence="2 5" id="KW-0812">Transmembrane</keyword>
<name>A0A1H8EUC4_9FIRM</name>
<evidence type="ECO:0000313" key="7">
    <source>
        <dbReference type="EMBL" id="SEN23075.1"/>
    </source>
</evidence>
<dbReference type="InterPro" id="IPR035906">
    <property type="entry name" value="MetI-like_sf"/>
</dbReference>
<dbReference type="InterPro" id="IPR052730">
    <property type="entry name" value="Sugar_ABC_transporter"/>
</dbReference>
<evidence type="ECO:0000256" key="3">
    <source>
        <dbReference type="ARBA" id="ARBA00022989"/>
    </source>
</evidence>
<evidence type="ECO:0000259" key="6">
    <source>
        <dbReference type="PROSITE" id="PS50928"/>
    </source>
</evidence>
<feature type="transmembrane region" description="Helical" evidence="5">
    <location>
        <begin position="106"/>
        <end position="128"/>
    </location>
</feature>
<evidence type="ECO:0000256" key="1">
    <source>
        <dbReference type="ARBA" id="ARBA00004141"/>
    </source>
</evidence>
<dbReference type="PANTHER" id="PTHR43759">
    <property type="entry name" value="TREHALOSE TRANSPORT SYSTEM PERMEASE PROTEIN SUGA"/>
    <property type="match status" value="1"/>
</dbReference>
<keyword evidence="4 5" id="KW-0472">Membrane</keyword>
<sequence length="296" mass="33323">MAKIRRYKAYLEILPVVSILLFVFVVGIFGAFIQSLGYFPIIGMKELSFKFYLKIFKDTNFLKSLFFTLYITAISSIVSVSLGILIARAITELENNNIVKNKKIDIFYKVPIVVPHIAVALFAITFLSDSGVLARILHAIGFENAQKIFSNVLFSSSGAGIILSYIWKETPYVLLSTLSILRKISIKHEMAARNLGASRMYAFFKITLPMLLPTIISTFTIVFSFSFGSYEIPMLLGSTVPKTLPVQAFIEYQNPMLTDRPLAMAINMIIIFFCLVFVLLFNYVIKSLILGRKVGK</sequence>
<dbReference type="OrthoDB" id="9785836at2"/>
<dbReference type="Gene3D" id="1.10.3720.10">
    <property type="entry name" value="MetI-like"/>
    <property type="match status" value="1"/>
</dbReference>
<feature type="transmembrane region" description="Helical" evidence="5">
    <location>
        <begin position="202"/>
        <end position="227"/>
    </location>
</feature>
<accession>A0A1H8EUC4</accession>
<feature type="transmembrane region" description="Helical" evidence="5">
    <location>
        <begin position="12"/>
        <end position="41"/>
    </location>
</feature>
<evidence type="ECO:0000313" key="8">
    <source>
        <dbReference type="Proteomes" id="UP000199512"/>
    </source>
</evidence>
<gene>
    <name evidence="7" type="ORF">SAMN05216454_101250</name>
</gene>
<dbReference type="SUPFAM" id="SSF161098">
    <property type="entry name" value="MetI-like"/>
    <property type="match status" value="1"/>
</dbReference>
<keyword evidence="5" id="KW-0813">Transport</keyword>
<organism evidence="7 8">
    <name type="scientific">Peptostreptococcus russellii</name>
    <dbReference type="NCBI Taxonomy" id="215200"/>
    <lineage>
        <taxon>Bacteria</taxon>
        <taxon>Bacillati</taxon>
        <taxon>Bacillota</taxon>
        <taxon>Clostridia</taxon>
        <taxon>Peptostreptococcales</taxon>
        <taxon>Peptostreptococcaceae</taxon>
        <taxon>Peptostreptococcus</taxon>
    </lineage>
</organism>
<proteinExistence type="inferred from homology"/>
<dbReference type="PROSITE" id="PS50928">
    <property type="entry name" value="ABC_TM1"/>
    <property type="match status" value="1"/>
</dbReference>
<comment type="similarity">
    <text evidence="5">Belongs to the binding-protein-dependent transport system permease family.</text>
</comment>
<dbReference type="InterPro" id="IPR000515">
    <property type="entry name" value="MetI-like"/>
</dbReference>
<evidence type="ECO:0000256" key="2">
    <source>
        <dbReference type="ARBA" id="ARBA00022692"/>
    </source>
</evidence>
<feature type="transmembrane region" description="Helical" evidence="5">
    <location>
        <begin position="61"/>
        <end position="86"/>
    </location>
</feature>
<dbReference type="Pfam" id="PF00528">
    <property type="entry name" value="BPD_transp_1"/>
    <property type="match status" value="1"/>
</dbReference>
<protein>
    <submittedName>
        <fullName evidence="7">Putative spermidine/putrescine transport system permease protein</fullName>
    </submittedName>
</protein>
<dbReference type="STRING" id="215200.SAMN05216454_101250"/>
<dbReference type="RefSeq" id="WP_091973600.1">
    <property type="nucleotide sequence ID" value="NZ_FODF01000001.1"/>
</dbReference>